<feature type="binding site" evidence="8">
    <location>
        <position position="193"/>
    </location>
    <ligand>
        <name>Zn(2+)</name>
        <dbReference type="ChEBI" id="CHEBI:29105"/>
    </ligand>
</feature>
<protein>
    <submittedName>
        <fullName evidence="10">N-acetylglucosamine-6-phosphate deacetylase</fullName>
    </submittedName>
</protein>
<dbReference type="NCBIfam" id="TIGR00221">
    <property type="entry name" value="nagA"/>
    <property type="match status" value="1"/>
</dbReference>
<sequence length="384" mass="39907">MTVLHVFNGNVLAADTVLPEARITIEHERIVAIEPSCGGAADERVDLAGGWMLPGFVDAQVNGGGGVLFNDTPTVDGIAAIGAAHARYGTTAFLPTLISADPDVIARGLDAVDEAIAAGVPGVVGIHVEGPFINPRRKGIHAEERLIRLDDDTMALLTRPARGRVMLTLAPELADPADLERLVAAGVILSAGHSDATAEQAATGFAHGITGVTHLFNAMAPLHHRAPGLIGAAFDDDGVWCGVIADGVHVVPSILRLTLKAKSAERVMLVTDAMPGVGNEGAPFYLDGHEIFVRDGICTDAAGTLAGSGLDMAGAVRNIVAMTGITVPVAARMAAQTPAAYLGLDDEYGRVQPGYRADFAMLDSALKPMQTWIGGRRHDCPSYA</sequence>
<dbReference type="CDD" id="cd00854">
    <property type="entry name" value="NagA"/>
    <property type="match status" value="1"/>
</dbReference>
<evidence type="ECO:0000259" key="9">
    <source>
        <dbReference type="Pfam" id="PF01979"/>
    </source>
</evidence>
<dbReference type="OrthoDB" id="9776488at2"/>
<reference evidence="10 11" key="1">
    <citation type="submission" date="2016-05" db="EMBL/GenBank/DDBJ databases">
        <title>Complete genome sequence of Novosphingobium guangzhouense SA925(T).</title>
        <authorList>
            <person name="Sha S."/>
        </authorList>
    </citation>
    <scope>NUCLEOTIDE SEQUENCE [LARGE SCALE GENOMIC DNA]</scope>
    <source>
        <strain evidence="10 11">SA925</strain>
    </source>
</reference>
<dbReference type="GO" id="GO:0046872">
    <property type="term" value="F:metal ion binding"/>
    <property type="evidence" value="ECO:0007669"/>
    <property type="project" value="UniProtKB-KW"/>
</dbReference>
<keyword evidence="3 5" id="KW-0378">Hydrolase</keyword>
<keyword evidence="4 5" id="KW-0119">Carbohydrate metabolism</keyword>
<evidence type="ECO:0000256" key="2">
    <source>
        <dbReference type="ARBA" id="ARBA00022723"/>
    </source>
</evidence>
<dbReference type="InterPro" id="IPR011059">
    <property type="entry name" value="Metal-dep_hydrolase_composite"/>
</dbReference>
<dbReference type="Pfam" id="PF01979">
    <property type="entry name" value="Amidohydro_1"/>
    <property type="match status" value="1"/>
</dbReference>
<dbReference type="PANTHER" id="PTHR11113">
    <property type="entry name" value="N-ACETYLGLUCOSAMINE-6-PHOSPHATE DEACETYLASE"/>
    <property type="match status" value="1"/>
</dbReference>
<feature type="binding site" evidence="7">
    <location>
        <position position="140"/>
    </location>
    <ligand>
        <name>substrate</name>
    </ligand>
</feature>
<evidence type="ECO:0000313" key="11">
    <source>
        <dbReference type="Proteomes" id="UP000236327"/>
    </source>
</evidence>
<dbReference type="Proteomes" id="UP000236327">
    <property type="component" value="Unassembled WGS sequence"/>
</dbReference>
<feature type="domain" description="Amidohydrolase-related" evidence="9">
    <location>
        <begin position="52"/>
        <end position="370"/>
    </location>
</feature>
<evidence type="ECO:0000256" key="6">
    <source>
        <dbReference type="PIRSR" id="PIRSR038994-1"/>
    </source>
</evidence>
<organism evidence="10 11">
    <name type="scientific">Novosphingobium guangzhouense</name>
    <dbReference type="NCBI Taxonomy" id="1850347"/>
    <lineage>
        <taxon>Bacteria</taxon>
        <taxon>Pseudomonadati</taxon>
        <taxon>Pseudomonadota</taxon>
        <taxon>Alphaproteobacteria</taxon>
        <taxon>Sphingomonadales</taxon>
        <taxon>Sphingomonadaceae</taxon>
        <taxon>Novosphingobium</taxon>
    </lineage>
</organism>
<dbReference type="Gene3D" id="2.30.40.10">
    <property type="entry name" value="Urease, subunit C, domain 1"/>
    <property type="match status" value="1"/>
</dbReference>
<comment type="cofactor">
    <cofactor evidence="8">
        <name>a divalent metal cation</name>
        <dbReference type="ChEBI" id="CHEBI:60240"/>
    </cofactor>
    <text evidence="8">Binds 1 divalent metal cation per subunit.</text>
</comment>
<keyword evidence="11" id="KW-1185">Reference proteome</keyword>
<feature type="binding site" evidence="7">
    <location>
        <begin position="305"/>
        <end position="307"/>
    </location>
    <ligand>
        <name>substrate</name>
    </ligand>
</feature>
<comment type="similarity">
    <text evidence="1 5">Belongs to the metallo-dependent hydrolases superfamily. NagA family.</text>
</comment>
<feature type="binding site" evidence="8">
    <location>
        <position position="129"/>
    </location>
    <ligand>
        <name>Zn(2+)</name>
        <dbReference type="ChEBI" id="CHEBI:29105"/>
    </ligand>
</feature>
<evidence type="ECO:0000256" key="4">
    <source>
        <dbReference type="ARBA" id="ARBA00023277"/>
    </source>
</evidence>
<feature type="binding site" evidence="8">
    <location>
        <position position="214"/>
    </location>
    <ligand>
        <name>Zn(2+)</name>
        <dbReference type="ChEBI" id="CHEBI:29105"/>
    </ligand>
</feature>
<gene>
    <name evidence="10" type="ORF">A8V01_00120</name>
</gene>
<dbReference type="Gene3D" id="3.20.20.140">
    <property type="entry name" value="Metal-dependent hydrolases"/>
    <property type="match status" value="1"/>
</dbReference>
<keyword evidence="2 8" id="KW-0479">Metal-binding</keyword>
<dbReference type="SUPFAM" id="SSF51338">
    <property type="entry name" value="Composite domain of metallo-dependent hydrolases"/>
    <property type="match status" value="1"/>
</dbReference>
<evidence type="ECO:0000313" key="10">
    <source>
        <dbReference type="EMBL" id="PNU06644.1"/>
    </source>
</evidence>
<dbReference type="GO" id="GO:0006046">
    <property type="term" value="P:N-acetylglucosamine catabolic process"/>
    <property type="evidence" value="ECO:0007669"/>
    <property type="project" value="TreeGrafter"/>
</dbReference>
<dbReference type="EMBL" id="LYMM01000001">
    <property type="protein sequence ID" value="PNU06644.1"/>
    <property type="molecule type" value="Genomic_DNA"/>
</dbReference>
<evidence type="ECO:0000256" key="7">
    <source>
        <dbReference type="PIRSR" id="PIRSR038994-2"/>
    </source>
</evidence>
<dbReference type="InterPro" id="IPR006680">
    <property type="entry name" value="Amidohydro-rel"/>
</dbReference>
<comment type="caution">
    <text evidence="10">The sequence shown here is derived from an EMBL/GenBank/DDBJ whole genome shotgun (WGS) entry which is preliminary data.</text>
</comment>
<evidence type="ECO:0000256" key="5">
    <source>
        <dbReference type="PIRNR" id="PIRNR038994"/>
    </source>
</evidence>
<dbReference type="InterPro" id="IPR032466">
    <property type="entry name" value="Metal_Hydrolase"/>
</dbReference>
<dbReference type="PIRSF" id="PIRSF038994">
    <property type="entry name" value="NagA"/>
    <property type="match status" value="1"/>
</dbReference>
<name>A0A2K2G6I4_9SPHN</name>
<feature type="binding site" evidence="7">
    <location>
        <position position="225"/>
    </location>
    <ligand>
        <name>substrate</name>
    </ligand>
</feature>
<proteinExistence type="inferred from homology"/>
<evidence type="ECO:0000256" key="8">
    <source>
        <dbReference type="PIRSR" id="PIRSR038994-3"/>
    </source>
</evidence>
<dbReference type="InterPro" id="IPR003764">
    <property type="entry name" value="GlcNAc_6-P_deAcase"/>
</dbReference>
<dbReference type="AlphaFoldDB" id="A0A2K2G6I4"/>
<evidence type="ECO:0000256" key="1">
    <source>
        <dbReference type="ARBA" id="ARBA00010716"/>
    </source>
</evidence>
<feature type="binding site" evidence="7">
    <location>
        <begin position="217"/>
        <end position="218"/>
    </location>
    <ligand>
        <name>substrate</name>
    </ligand>
</feature>
<accession>A0A2K2G6I4</accession>
<evidence type="ECO:0000256" key="3">
    <source>
        <dbReference type="ARBA" id="ARBA00022801"/>
    </source>
</evidence>
<feature type="active site" description="Proton donor/acceptor" evidence="6">
    <location>
        <position position="272"/>
    </location>
</feature>
<dbReference type="RefSeq" id="WP_103093927.1">
    <property type="nucleotide sequence ID" value="NZ_LYMM01000001.1"/>
</dbReference>
<feature type="binding site" evidence="7">
    <location>
        <position position="249"/>
    </location>
    <ligand>
        <name>substrate</name>
    </ligand>
</feature>
<dbReference type="GO" id="GO:0008448">
    <property type="term" value="F:N-acetylglucosamine-6-phosphate deacetylase activity"/>
    <property type="evidence" value="ECO:0007669"/>
    <property type="project" value="InterPro"/>
</dbReference>
<dbReference type="SUPFAM" id="SSF51556">
    <property type="entry name" value="Metallo-dependent hydrolases"/>
    <property type="match status" value="1"/>
</dbReference>
<dbReference type="PANTHER" id="PTHR11113:SF14">
    <property type="entry name" value="N-ACETYLGLUCOSAMINE-6-PHOSPHATE DEACETYLASE"/>
    <property type="match status" value="1"/>
</dbReference>